<keyword evidence="1" id="KW-0238">DNA-binding</keyword>
<proteinExistence type="predicted"/>
<dbReference type="PROSITE" id="PS50943">
    <property type="entry name" value="HTH_CROC1"/>
    <property type="match status" value="1"/>
</dbReference>
<evidence type="ECO:0000256" key="1">
    <source>
        <dbReference type="ARBA" id="ARBA00023125"/>
    </source>
</evidence>
<dbReference type="EMBL" id="JACXLD010000002">
    <property type="protein sequence ID" value="MBD2858600.1"/>
    <property type="molecule type" value="Genomic_DNA"/>
</dbReference>
<dbReference type="NCBIfam" id="TIGR02607">
    <property type="entry name" value="antidote_HigA"/>
    <property type="match status" value="1"/>
</dbReference>
<accession>A0A927BZS4</accession>
<dbReference type="Proteomes" id="UP000610558">
    <property type="component" value="Unassembled WGS sequence"/>
</dbReference>
<comment type="caution">
    <text evidence="3">The sequence shown here is derived from an EMBL/GenBank/DDBJ whole genome shotgun (WGS) entry which is preliminary data.</text>
</comment>
<sequence length="99" mass="11282">MSMYNPAHPGEILKELVIEPTGVTITDVSEHLNISRKTLSKVLNGRGSITPEMALRLELVFKKPSADHWLRLQNAYDLWVARQHQSLLQVRPYEFAAQS</sequence>
<protein>
    <submittedName>
        <fullName evidence="3">HigA family addiction module antidote protein</fullName>
    </submittedName>
</protein>
<dbReference type="CDD" id="cd00093">
    <property type="entry name" value="HTH_XRE"/>
    <property type="match status" value="1"/>
</dbReference>
<dbReference type="InterPro" id="IPR010982">
    <property type="entry name" value="Lambda_DNA-bd_dom_sf"/>
</dbReference>
<name>A0A927BZS4_9GAMM</name>
<dbReference type="SUPFAM" id="SSF47413">
    <property type="entry name" value="lambda repressor-like DNA-binding domains"/>
    <property type="match status" value="1"/>
</dbReference>
<dbReference type="AlphaFoldDB" id="A0A927BZS4"/>
<dbReference type="InterPro" id="IPR001387">
    <property type="entry name" value="Cro/C1-type_HTH"/>
</dbReference>
<dbReference type="RefSeq" id="WP_190763569.1">
    <property type="nucleotide sequence ID" value="NZ_JACXLD010000002.1"/>
</dbReference>
<dbReference type="GO" id="GO:0003677">
    <property type="term" value="F:DNA binding"/>
    <property type="evidence" value="ECO:0007669"/>
    <property type="project" value="UniProtKB-KW"/>
</dbReference>
<evidence type="ECO:0000259" key="2">
    <source>
        <dbReference type="PROSITE" id="PS50943"/>
    </source>
</evidence>
<dbReference type="InterPro" id="IPR013430">
    <property type="entry name" value="Toxin_antidote_HigA"/>
</dbReference>
<dbReference type="Gene3D" id="1.10.260.40">
    <property type="entry name" value="lambda repressor-like DNA-binding domains"/>
    <property type="match status" value="1"/>
</dbReference>
<dbReference type="SMART" id="SM00530">
    <property type="entry name" value="HTH_XRE"/>
    <property type="match status" value="1"/>
</dbReference>
<organism evidence="3 4">
    <name type="scientific">Spongiibacter pelagi</name>
    <dbReference type="NCBI Taxonomy" id="2760804"/>
    <lineage>
        <taxon>Bacteria</taxon>
        <taxon>Pseudomonadati</taxon>
        <taxon>Pseudomonadota</taxon>
        <taxon>Gammaproteobacteria</taxon>
        <taxon>Cellvibrionales</taxon>
        <taxon>Spongiibacteraceae</taxon>
        <taxon>Spongiibacter</taxon>
    </lineage>
</organism>
<gene>
    <name evidence="3" type="ORF">IB286_06210</name>
</gene>
<feature type="domain" description="HTH cro/C1-type" evidence="2">
    <location>
        <begin position="13"/>
        <end position="69"/>
    </location>
</feature>
<reference evidence="3" key="1">
    <citation type="submission" date="2020-09" db="EMBL/GenBank/DDBJ databases">
        <authorList>
            <person name="Yoon J.-W."/>
        </authorList>
    </citation>
    <scope>NUCLEOTIDE SEQUENCE</scope>
    <source>
        <strain evidence="3">KMU-158</strain>
    </source>
</reference>
<keyword evidence="4" id="KW-1185">Reference proteome</keyword>
<evidence type="ECO:0000313" key="3">
    <source>
        <dbReference type="EMBL" id="MBD2858600.1"/>
    </source>
</evidence>
<evidence type="ECO:0000313" key="4">
    <source>
        <dbReference type="Proteomes" id="UP000610558"/>
    </source>
</evidence>
<dbReference type="PANTHER" id="PTHR36924">
    <property type="entry name" value="ANTITOXIN HIGA-1"/>
    <property type="match status" value="1"/>
</dbReference>
<dbReference type="PANTHER" id="PTHR36924:SF1">
    <property type="entry name" value="ANTITOXIN HIGA-1"/>
    <property type="match status" value="1"/>
</dbReference>
<dbReference type="Pfam" id="PF01381">
    <property type="entry name" value="HTH_3"/>
    <property type="match status" value="1"/>
</dbReference>